<dbReference type="SUPFAM" id="SSF54001">
    <property type="entry name" value="Cysteine proteinases"/>
    <property type="match status" value="1"/>
</dbReference>
<dbReference type="AlphaFoldDB" id="A0A1Q9DGQ3"/>
<gene>
    <name evidence="1" type="ORF">AK812_SmicGene23637</name>
</gene>
<organism evidence="1 2">
    <name type="scientific">Symbiodinium microadriaticum</name>
    <name type="common">Dinoflagellate</name>
    <name type="synonym">Zooxanthella microadriatica</name>
    <dbReference type="NCBI Taxonomy" id="2951"/>
    <lineage>
        <taxon>Eukaryota</taxon>
        <taxon>Sar</taxon>
        <taxon>Alveolata</taxon>
        <taxon>Dinophyceae</taxon>
        <taxon>Suessiales</taxon>
        <taxon>Symbiodiniaceae</taxon>
        <taxon>Symbiodinium</taxon>
    </lineage>
</organism>
<sequence>MLPLCKLQNRTNLCYCNAVCTALYWLGEVSTLALACYGTLEAGLRVMRANKPIVLPDCLALRPLFVHWRHLHQQHDAGEFLQHLLSVARPRACDCGAPLLLNLSGGTLQGDLVAIPVFTADTDLCTRLVPSNHRAMDVALYALPDHMQLVALEESLLLKALRDGVDDASALRPCFTLFTRNEIVYAAMQVLKADSLQHFLEYADMLARSNIMDVLVNVPEPDDEPGPYASRAEILAYHYLQEGRCALWTAVRSVARDLPFDEDPRSFTNGHTLRLGLYNKGGMPAYLGHKGVCLAQRLDVFCAYCSSSGALGKARDLIKDIAACTYASALNTGALFVPASLMNTAFMVFPRSFTAYA</sequence>
<name>A0A1Q9DGQ3_SYMMI</name>
<protein>
    <submittedName>
        <fullName evidence="1">Uncharacterized protein</fullName>
    </submittedName>
</protein>
<accession>A0A1Q9DGQ3</accession>
<evidence type="ECO:0000313" key="2">
    <source>
        <dbReference type="Proteomes" id="UP000186817"/>
    </source>
</evidence>
<dbReference type="OrthoDB" id="451002at2759"/>
<proteinExistence type="predicted"/>
<dbReference type="InterPro" id="IPR038765">
    <property type="entry name" value="Papain-like_cys_pep_sf"/>
</dbReference>
<evidence type="ECO:0000313" key="1">
    <source>
        <dbReference type="EMBL" id="OLP94335.1"/>
    </source>
</evidence>
<reference evidence="1 2" key="1">
    <citation type="submission" date="2016-02" db="EMBL/GenBank/DDBJ databases">
        <title>Genome analysis of coral dinoflagellate symbionts highlights evolutionary adaptations to a symbiotic lifestyle.</title>
        <authorList>
            <person name="Aranda M."/>
            <person name="Li Y."/>
            <person name="Liew Y.J."/>
            <person name="Baumgarten S."/>
            <person name="Simakov O."/>
            <person name="Wilson M."/>
            <person name="Piel J."/>
            <person name="Ashoor H."/>
            <person name="Bougouffa S."/>
            <person name="Bajic V.B."/>
            <person name="Ryu T."/>
            <person name="Ravasi T."/>
            <person name="Bayer T."/>
            <person name="Micklem G."/>
            <person name="Kim H."/>
            <person name="Bhak J."/>
            <person name="Lajeunesse T.C."/>
            <person name="Voolstra C.R."/>
        </authorList>
    </citation>
    <scope>NUCLEOTIDE SEQUENCE [LARGE SCALE GENOMIC DNA]</scope>
    <source>
        <strain evidence="1 2">CCMP2467</strain>
    </source>
</reference>
<dbReference type="Proteomes" id="UP000186817">
    <property type="component" value="Unassembled WGS sequence"/>
</dbReference>
<dbReference type="EMBL" id="LSRX01000547">
    <property type="protein sequence ID" value="OLP94335.1"/>
    <property type="molecule type" value="Genomic_DNA"/>
</dbReference>
<comment type="caution">
    <text evidence="1">The sequence shown here is derived from an EMBL/GenBank/DDBJ whole genome shotgun (WGS) entry which is preliminary data.</text>
</comment>
<keyword evidence="2" id="KW-1185">Reference proteome</keyword>